<sequence length="168" mass="18354">MHSRISSSINNFLSYCESNNVDVIGITRSIVVGLCIGISAVVALSVYPGQPLGIFNATEGDDLSERQPSNEIVVPPGLQTISGLSEEQIKLILQSMQQQDYCKENPNIVNGESSISTISFIKMLVFVGLLSSLVLVLNRDYNNIVTVLFVRTFPRESSIFGLSVKNEL</sequence>
<keyword evidence="1" id="KW-0812">Transmembrane</keyword>
<evidence type="ECO:0000256" key="1">
    <source>
        <dbReference type="SAM" id="Phobius"/>
    </source>
</evidence>
<gene>
    <name evidence="2" type="ORF">ACHAWO_000924</name>
</gene>
<keyword evidence="3" id="KW-1185">Reference proteome</keyword>
<dbReference type="AlphaFoldDB" id="A0ABD3N4L6"/>
<keyword evidence="1" id="KW-1133">Transmembrane helix</keyword>
<dbReference type="EMBL" id="JALLPJ020001307">
    <property type="protein sequence ID" value="KAL3770564.1"/>
    <property type="molecule type" value="Genomic_DNA"/>
</dbReference>
<accession>A0ABD3N4L6</accession>
<protein>
    <submittedName>
        <fullName evidence="2">Uncharacterized protein</fullName>
    </submittedName>
</protein>
<name>A0ABD3N4L6_9STRA</name>
<evidence type="ECO:0000313" key="2">
    <source>
        <dbReference type="EMBL" id="KAL3770564.1"/>
    </source>
</evidence>
<feature type="transmembrane region" description="Helical" evidence="1">
    <location>
        <begin position="115"/>
        <end position="137"/>
    </location>
</feature>
<organism evidence="2 3">
    <name type="scientific">Cyclotella atomus</name>
    <dbReference type="NCBI Taxonomy" id="382360"/>
    <lineage>
        <taxon>Eukaryota</taxon>
        <taxon>Sar</taxon>
        <taxon>Stramenopiles</taxon>
        <taxon>Ochrophyta</taxon>
        <taxon>Bacillariophyta</taxon>
        <taxon>Coscinodiscophyceae</taxon>
        <taxon>Thalassiosirophycidae</taxon>
        <taxon>Stephanodiscales</taxon>
        <taxon>Stephanodiscaceae</taxon>
        <taxon>Cyclotella</taxon>
    </lineage>
</organism>
<evidence type="ECO:0000313" key="3">
    <source>
        <dbReference type="Proteomes" id="UP001530400"/>
    </source>
</evidence>
<dbReference type="Proteomes" id="UP001530400">
    <property type="component" value="Unassembled WGS sequence"/>
</dbReference>
<proteinExistence type="predicted"/>
<comment type="caution">
    <text evidence="2">The sequence shown here is derived from an EMBL/GenBank/DDBJ whole genome shotgun (WGS) entry which is preliminary data.</text>
</comment>
<reference evidence="2 3" key="1">
    <citation type="submission" date="2024-10" db="EMBL/GenBank/DDBJ databases">
        <title>Updated reference genomes for cyclostephanoid diatoms.</title>
        <authorList>
            <person name="Roberts W.R."/>
            <person name="Alverson A.J."/>
        </authorList>
    </citation>
    <scope>NUCLEOTIDE SEQUENCE [LARGE SCALE GENOMIC DNA]</scope>
    <source>
        <strain evidence="2 3">AJA010-31</strain>
    </source>
</reference>
<keyword evidence="1" id="KW-0472">Membrane</keyword>
<feature type="transmembrane region" description="Helical" evidence="1">
    <location>
        <begin position="21"/>
        <end position="47"/>
    </location>
</feature>